<dbReference type="Proteomes" id="UP000789702">
    <property type="component" value="Unassembled WGS sequence"/>
</dbReference>
<feature type="non-terminal residue" evidence="1">
    <location>
        <position position="1"/>
    </location>
</feature>
<name>A0ACA9PCZ4_9GLOM</name>
<proteinExistence type="predicted"/>
<protein>
    <submittedName>
        <fullName evidence="1">7474_t:CDS:1</fullName>
    </submittedName>
</protein>
<evidence type="ECO:0000313" key="1">
    <source>
        <dbReference type="EMBL" id="CAG8703918.1"/>
    </source>
</evidence>
<sequence>NGLSDYPQKRSCNSKNFLDNNNSILNKDQITNIDVGIQVIIDSDYDLLIQIDVLKNSLANIVTDHA</sequence>
<accession>A0ACA9PCZ4</accession>
<gene>
    <name evidence="1" type="ORF">DHETER_LOCUS11896</name>
</gene>
<reference evidence="1" key="1">
    <citation type="submission" date="2021-06" db="EMBL/GenBank/DDBJ databases">
        <authorList>
            <person name="Kallberg Y."/>
            <person name="Tangrot J."/>
            <person name="Rosling A."/>
        </authorList>
    </citation>
    <scope>NUCLEOTIDE SEQUENCE</scope>
    <source>
        <strain evidence="1">IL203A</strain>
    </source>
</reference>
<comment type="caution">
    <text evidence="1">The sequence shown here is derived from an EMBL/GenBank/DDBJ whole genome shotgun (WGS) entry which is preliminary data.</text>
</comment>
<dbReference type="EMBL" id="CAJVPU010027505">
    <property type="protein sequence ID" value="CAG8703918.1"/>
    <property type="molecule type" value="Genomic_DNA"/>
</dbReference>
<keyword evidence="2" id="KW-1185">Reference proteome</keyword>
<evidence type="ECO:0000313" key="2">
    <source>
        <dbReference type="Proteomes" id="UP000789702"/>
    </source>
</evidence>
<organism evidence="1 2">
    <name type="scientific">Dentiscutata heterogama</name>
    <dbReference type="NCBI Taxonomy" id="1316150"/>
    <lineage>
        <taxon>Eukaryota</taxon>
        <taxon>Fungi</taxon>
        <taxon>Fungi incertae sedis</taxon>
        <taxon>Mucoromycota</taxon>
        <taxon>Glomeromycotina</taxon>
        <taxon>Glomeromycetes</taxon>
        <taxon>Diversisporales</taxon>
        <taxon>Gigasporaceae</taxon>
        <taxon>Dentiscutata</taxon>
    </lineage>
</organism>